<feature type="transmembrane region" description="Helical" evidence="6">
    <location>
        <begin position="56"/>
        <end position="83"/>
    </location>
</feature>
<evidence type="ECO:0000256" key="6">
    <source>
        <dbReference type="RuleBase" id="RU361157"/>
    </source>
</evidence>
<keyword evidence="2 6" id="KW-0812">Transmembrane</keyword>
<gene>
    <name evidence="8" type="ORF">F7O44_15095</name>
</gene>
<dbReference type="GO" id="GO:0043190">
    <property type="term" value="C:ATP-binding cassette (ABC) transporter complex"/>
    <property type="evidence" value="ECO:0007669"/>
    <property type="project" value="InterPro"/>
</dbReference>
<evidence type="ECO:0000256" key="4">
    <source>
        <dbReference type="ARBA" id="ARBA00023136"/>
    </source>
</evidence>
<accession>A0A7K3M506</accession>
<dbReference type="Proteomes" id="UP000460435">
    <property type="component" value="Unassembled WGS sequence"/>
</dbReference>
<organism evidence="8 9">
    <name type="scientific">Phytoactinopolyspora mesophila</name>
    <dbReference type="NCBI Taxonomy" id="2650750"/>
    <lineage>
        <taxon>Bacteria</taxon>
        <taxon>Bacillati</taxon>
        <taxon>Actinomycetota</taxon>
        <taxon>Actinomycetes</taxon>
        <taxon>Jiangellales</taxon>
        <taxon>Jiangellaceae</taxon>
        <taxon>Phytoactinopolyspora</taxon>
    </lineage>
</organism>
<dbReference type="InterPro" id="IPR047817">
    <property type="entry name" value="ABC2_TM_bact-type"/>
</dbReference>
<dbReference type="PANTHER" id="PTHR43229:SF2">
    <property type="entry name" value="NODULATION PROTEIN J"/>
    <property type="match status" value="1"/>
</dbReference>
<feature type="domain" description="ABC transmembrane type-2" evidence="7">
    <location>
        <begin position="24"/>
        <end position="253"/>
    </location>
</feature>
<keyword evidence="6" id="KW-1003">Cell membrane</keyword>
<dbReference type="Pfam" id="PF01061">
    <property type="entry name" value="ABC2_membrane"/>
    <property type="match status" value="1"/>
</dbReference>
<feature type="transmembrane region" description="Helical" evidence="6">
    <location>
        <begin position="24"/>
        <end position="44"/>
    </location>
</feature>
<evidence type="ECO:0000256" key="1">
    <source>
        <dbReference type="ARBA" id="ARBA00004141"/>
    </source>
</evidence>
<name>A0A7K3M506_9ACTN</name>
<dbReference type="AlphaFoldDB" id="A0A7K3M506"/>
<sequence length="257" mass="27958">MSTIVKHSTYLTGRSVRMLRREPIYAAFTLASPLVWLLLFTQLFQRVVDVPGFGDIAYIDYITPGIVIMTAMMNAGWAGTSFIDDMSRGVMDRNLTSPLSRTALIVGNLGYNVLITIVQSAVILGVAFLMGARPENAPGLLVLLVSAILVCLIFAAFSCTMALLLGTQESLIGIFQFVAMPLLFLSTVLISRDLMPGWLANVALFNPVDWGVVAGREALATDPDWSVVLGRGALLIGLTVILSWLATRAFRAYQRRA</sequence>
<dbReference type="GO" id="GO:0046677">
    <property type="term" value="P:response to antibiotic"/>
    <property type="evidence" value="ECO:0007669"/>
    <property type="project" value="UniProtKB-KW"/>
</dbReference>
<evidence type="ECO:0000259" key="7">
    <source>
        <dbReference type="PROSITE" id="PS51012"/>
    </source>
</evidence>
<evidence type="ECO:0000256" key="5">
    <source>
        <dbReference type="ARBA" id="ARBA00023251"/>
    </source>
</evidence>
<keyword evidence="5" id="KW-0046">Antibiotic resistance</keyword>
<evidence type="ECO:0000313" key="8">
    <source>
        <dbReference type="EMBL" id="NDL58393.1"/>
    </source>
</evidence>
<keyword evidence="3 6" id="KW-1133">Transmembrane helix</keyword>
<dbReference type="PROSITE" id="PS51012">
    <property type="entry name" value="ABC_TM2"/>
    <property type="match status" value="1"/>
</dbReference>
<comment type="subcellular location">
    <subcellularLocation>
        <location evidence="6">Cell membrane</location>
        <topology evidence="6">Multi-pass membrane protein</topology>
    </subcellularLocation>
    <subcellularLocation>
        <location evidence="1">Membrane</location>
        <topology evidence="1">Multi-pass membrane protein</topology>
    </subcellularLocation>
</comment>
<dbReference type="EMBL" id="WLZY01000005">
    <property type="protein sequence ID" value="NDL58393.1"/>
    <property type="molecule type" value="Genomic_DNA"/>
</dbReference>
<dbReference type="GO" id="GO:0140359">
    <property type="term" value="F:ABC-type transporter activity"/>
    <property type="evidence" value="ECO:0007669"/>
    <property type="project" value="InterPro"/>
</dbReference>
<evidence type="ECO:0000313" key="9">
    <source>
        <dbReference type="Proteomes" id="UP000460435"/>
    </source>
</evidence>
<dbReference type="RefSeq" id="WP_162451105.1">
    <property type="nucleotide sequence ID" value="NZ_WLZY01000005.1"/>
</dbReference>
<dbReference type="InterPro" id="IPR051784">
    <property type="entry name" value="Nod_factor_ABC_transporter"/>
</dbReference>
<protein>
    <recommendedName>
        <fullName evidence="6">Transport permease protein</fullName>
    </recommendedName>
</protein>
<evidence type="ECO:0000256" key="3">
    <source>
        <dbReference type="ARBA" id="ARBA00022989"/>
    </source>
</evidence>
<dbReference type="InterPro" id="IPR013525">
    <property type="entry name" value="ABC2_TM"/>
</dbReference>
<comment type="caution">
    <text evidence="8">The sequence shown here is derived from an EMBL/GenBank/DDBJ whole genome shotgun (WGS) entry which is preliminary data.</text>
</comment>
<feature type="transmembrane region" description="Helical" evidence="6">
    <location>
        <begin position="104"/>
        <end position="128"/>
    </location>
</feature>
<evidence type="ECO:0000256" key="2">
    <source>
        <dbReference type="ARBA" id="ARBA00022692"/>
    </source>
</evidence>
<feature type="transmembrane region" description="Helical" evidence="6">
    <location>
        <begin position="225"/>
        <end position="246"/>
    </location>
</feature>
<keyword evidence="4 6" id="KW-0472">Membrane</keyword>
<dbReference type="PANTHER" id="PTHR43229">
    <property type="entry name" value="NODULATION PROTEIN J"/>
    <property type="match status" value="1"/>
</dbReference>
<comment type="similarity">
    <text evidence="6">Belongs to the ABC-2 integral membrane protein family.</text>
</comment>
<feature type="transmembrane region" description="Helical" evidence="6">
    <location>
        <begin position="171"/>
        <end position="190"/>
    </location>
</feature>
<dbReference type="InterPro" id="IPR000412">
    <property type="entry name" value="ABC_2_transport"/>
</dbReference>
<proteinExistence type="inferred from homology"/>
<reference evidence="8 9" key="1">
    <citation type="submission" date="2019-11" db="EMBL/GenBank/DDBJ databases">
        <authorList>
            <person name="Li X.-J."/>
            <person name="Feng X.-M."/>
        </authorList>
    </citation>
    <scope>NUCLEOTIDE SEQUENCE [LARGE SCALE GENOMIC DNA]</scope>
    <source>
        <strain evidence="8 9">XMNu-373</strain>
    </source>
</reference>
<feature type="transmembrane region" description="Helical" evidence="6">
    <location>
        <begin position="140"/>
        <end position="164"/>
    </location>
</feature>
<keyword evidence="6" id="KW-0813">Transport</keyword>
<dbReference type="PIRSF" id="PIRSF006648">
    <property type="entry name" value="DrrB"/>
    <property type="match status" value="1"/>
</dbReference>
<keyword evidence="9" id="KW-1185">Reference proteome</keyword>